<dbReference type="InterPro" id="IPR001087">
    <property type="entry name" value="GDSL"/>
</dbReference>
<comment type="similarity">
    <text evidence="1">Belongs to the 'GDSL' lipolytic enzyme family.</text>
</comment>
<keyword evidence="2 5" id="KW-0732">Signal</keyword>
<gene>
    <name evidence="6" type="ORF">EJB05_32581</name>
</gene>
<feature type="chain" id="PRO_5023874038" description="GDSL esterase/lipase" evidence="5">
    <location>
        <begin position="36"/>
        <end position="415"/>
    </location>
</feature>
<dbReference type="EMBL" id="RWGY01000026">
    <property type="protein sequence ID" value="TVU22860.1"/>
    <property type="molecule type" value="Genomic_DNA"/>
</dbReference>
<evidence type="ECO:0000313" key="6">
    <source>
        <dbReference type="EMBL" id="TVU22860.1"/>
    </source>
</evidence>
<dbReference type="CDD" id="cd01837">
    <property type="entry name" value="SGNH_plant_lipase_like"/>
    <property type="match status" value="1"/>
</dbReference>
<dbReference type="Proteomes" id="UP000324897">
    <property type="component" value="Unassembled WGS sequence"/>
</dbReference>
<dbReference type="PANTHER" id="PTHR22835">
    <property type="entry name" value="ZINC FINGER FYVE DOMAIN CONTAINING PROTEIN"/>
    <property type="match status" value="1"/>
</dbReference>
<dbReference type="AlphaFoldDB" id="A0A5J9UI68"/>
<protein>
    <recommendedName>
        <fullName evidence="8">GDSL esterase/lipase</fullName>
    </recommendedName>
</protein>
<evidence type="ECO:0000256" key="2">
    <source>
        <dbReference type="ARBA" id="ARBA00022729"/>
    </source>
</evidence>
<dbReference type="OrthoDB" id="642255at2759"/>
<evidence type="ECO:0000256" key="4">
    <source>
        <dbReference type="ARBA" id="ARBA00023180"/>
    </source>
</evidence>
<accession>A0A5J9UI68</accession>
<dbReference type="Gramene" id="TVU22860">
    <property type="protein sequence ID" value="TVU22860"/>
    <property type="gene ID" value="EJB05_32581"/>
</dbReference>
<evidence type="ECO:0000256" key="5">
    <source>
        <dbReference type="SAM" id="SignalP"/>
    </source>
</evidence>
<dbReference type="InterPro" id="IPR035669">
    <property type="entry name" value="SGNH_plant_lipase-like"/>
</dbReference>
<evidence type="ECO:0000313" key="7">
    <source>
        <dbReference type="Proteomes" id="UP000324897"/>
    </source>
</evidence>
<keyword evidence="7" id="KW-1185">Reference proteome</keyword>
<evidence type="ECO:0000256" key="1">
    <source>
        <dbReference type="ARBA" id="ARBA00008668"/>
    </source>
</evidence>
<organism evidence="6 7">
    <name type="scientific">Eragrostis curvula</name>
    <name type="common">weeping love grass</name>
    <dbReference type="NCBI Taxonomy" id="38414"/>
    <lineage>
        <taxon>Eukaryota</taxon>
        <taxon>Viridiplantae</taxon>
        <taxon>Streptophyta</taxon>
        <taxon>Embryophyta</taxon>
        <taxon>Tracheophyta</taxon>
        <taxon>Spermatophyta</taxon>
        <taxon>Magnoliopsida</taxon>
        <taxon>Liliopsida</taxon>
        <taxon>Poales</taxon>
        <taxon>Poaceae</taxon>
        <taxon>PACMAD clade</taxon>
        <taxon>Chloridoideae</taxon>
        <taxon>Eragrostideae</taxon>
        <taxon>Eragrostidinae</taxon>
        <taxon>Eragrostis</taxon>
    </lineage>
</organism>
<feature type="signal peptide" evidence="5">
    <location>
        <begin position="1"/>
        <end position="35"/>
    </location>
</feature>
<comment type="caution">
    <text evidence="6">The sequence shown here is derived from an EMBL/GenBank/DDBJ whole genome shotgun (WGS) entry which is preliminary data.</text>
</comment>
<dbReference type="GO" id="GO:0016788">
    <property type="term" value="F:hydrolase activity, acting on ester bonds"/>
    <property type="evidence" value="ECO:0007669"/>
    <property type="project" value="InterPro"/>
</dbReference>
<proteinExistence type="inferred from homology"/>
<dbReference type="PANTHER" id="PTHR22835:SF501">
    <property type="entry name" value="OS01G0215000 PROTEIN"/>
    <property type="match status" value="1"/>
</dbReference>
<dbReference type="InterPro" id="IPR036514">
    <property type="entry name" value="SGNH_hydro_sf"/>
</dbReference>
<name>A0A5J9UI68_9POAL</name>
<dbReference type="SUPFAM" id="SSF52266">
    <property type="entry name" value="SGNH hydrolase"/>
    <property type="match status" value="1"/>
</dbReference>
<evidence type="ECO:0008006" key="8">
    <source>
        <dbReference type="Google" id="ProtNLM"/>
    </source>
</evidence>
<sequence>MKHPVLSRHLPAATMKLLCVLSVLLLASVAEPVSALPANRRYEAIFSFGDSFADTGNDNVVYVERSLFNPAAAPPYGMTFFGHPTGRNSNGRLIIDFIAEDLGLPFVPPFLSHNGSFRQGANFAVAGAFARNASFYSNIPIVGPFALNTSSSVQLQWFDSLKPSLCDPAKECKGFFHKSLFFMGEYGVNDYSFSVFGMNMSEVRLIVPDVINTISMAAETIIKQGAKTVVVPGIPPLGCSPTNLALLPSDDPNDYDARTGCLKKFNDLSVYHNSLLEDAVKNVQTKYPNVGVIYADFFTPVMDIIESPDKLVSCRVIYVEHLRILLTENEITTFRVHQRYSEVLLRRRWEVQLQHERRLWHAGVDGVRNMSAGCGMPGSTVCDEPSTYLYWDGHFTEAAYRHIANGWLNSIYNGN</sequence>
<dbReference type="Pfam" id="PF00657">
    <property type="entry name" value="Lipase_GDSL"/>
    <property type="match status" value="1"/>
</dbReference>
<keyword evidence="3" id="KW-0378">Hydrolase</keyword>
<dbReference type="Gene3D" id="3.40.50.1110">
    <property type="entry name" value="SGNH hydrolase"/>
    <property type="match status" value="1"/>
</dbReference>
<evidence type="ECO:0000256" key="3">
    <source>
        <dbReference type="ARBA" id="ARBA00022801"/>
    </source>
</evidence>
<feature type="non-terminal residue" evidence="6">
    <location>
        <position position="1"/>
    </location>
</feature>
<keyword evidence="4" id="KW-0325">Glycoprotein</keyword>
<reference evidence="6 7" key="1">
    <citation type="journal article" date="2019" name="Sci. Rep.">
        <title>A high-quality genome of Eragrostis curvula grass provides insights into Poaceae evolution and supports new strategies to enhance forage quality.</title>
        <authorList>
            <person name="Carballo J."/>
            <person name="Santos B.A.C.M."/>
            <person name="Zappacosta D."/>
            <person name="Garbus I."/>
            <person name="Selva J.P."/>
            <person name="Gallo C.A."/>
            <person name="Diaz A."/>
            <person name="Albertini E."/>
            <person name="Caccamo M."/>
            <person name="Echenique V."/>
        </authorList>
    </citation>
    <scope>NUCLEOTIDE SEQUENCE [LARGE SCALE GENOMIC DNA]</scope>
    <source>
        <strain evidence="7">cv. Victoria</strain>
        <tissue evidence="6">Leaf</tissue>
    </source>
</reference>